<dbReference type="AlphaFoldDB" id="A0A2P7QRW4"/>
<keyword evidence="3" id="KW-1185">Reference proteome</keyword>
<evidence type="ECO:0000313" key="2">
    <source>
        <dbReference type="EMBL" id="PSJ40699.1"/>
    </source>
</evidence>
<evidence type="ECO:0008006" key="4">
    <source>
        <dbReference type="Google" id="ProtNLM"/>
    </source>
</evidence>
<evidence type="ECO:0000256" key="1">
    <source>
        <dbReference type="SAM" id="SignalP"/>
    </source>
</evidence>
<comment type="caution">
    <text evidence="2">The sequence shown here is derived from an EMBL/GenBank/DDBJ whole genome shotgun (WGS) entry which is preliminary data.</text>
</comment>
<name>A0A2P7QRW4_9SPHN</name>
<accession>A0A2P7QRW4</accession>
<keyword evidence="1" id="KW-0732">Signal</keyword>
<feature type="signal peptide" evidence="1">
    <location>
        <begin position="1"/>
        <end position="27"/>
    </location>
</feature>
<reference evidence="2 3" key="1">
    <citation type="submission" date="2018-03" db="EMBL/GenBank/DDBJ databases">
        <title>The draft genome of Sphingosinicella sp. GL-C-18.</title>
        <authorList>
            <person name="Liu L."/>
            <person name="Li L."/>
            <person name="Liang L."/>
            <person name="Zhang X."/>
            <person name="Wang T."/>
        </authorList>
    </citation>
    <scope>NUCLEOTIDE SEQUENCE [LARGE SCALE GENOMIC DNA]</scope>
    <source>
        <strain evidence="2 3">GL-C-18</strain>
    </source>
</reference>
<organism evidence="2 3">
    <name type="scientific">Allosphingosinicella deserti</name>
    <dbReference type="NCBI Taxonomy" id="2116704"/>
    <lineage>
        <taxon>Bacteria</taxon>
        <taxon>Pseudomonadati</taxon>
        <taxon>Pseudomonadota</taxon>
        <taxon>Alphaproteobacteria</taxon>
        <taxon>Sphingomonadales</taxon>
        <taxon>Sphingomonadaceae</taxon>
        <taxon>Allosphingosinicella</taxon>
    </lineage>
</organism>
<evidence type="ECO:0000313" key="3">
    <source>
        <dbReference type="Proteomes" id="UP000241167"/>
    </source>
</evidence>
<dbReference type="Proteomes" id="UP000241167">
    <property type="component" value="Unassembled WGS sequence"/>
</dbReference>
<sequence>MRALSRPGIRCAMATFACATLIGQAEAGAPAQQLRIDVSDLDLRSGKGKVTRDYRVGASAAAACDIGESQRSSDFQSCIDLAVQGARRTCRGEERPCLVPIDPRARAIPLRLNLGPRSTN</sequence>
<dbReference type="EMBL" id="PXYI01000003">
    <property type="protein sequence ID" value="PSJ40699.1"/>
    <property type="molecule type" value="Genomic_DNA"/>
</dbReference>
<gene>
    <name evidence="2" type="ORF">C7I55_10320</name>
</gene>
<proteinExistence type="predicted"/>
<feature type="chain" id="PRO_5015170539" description="UrcA family protein" evidence="1">
    <location>
        <begin position="28"/>
        <end position="120"/>
    </location>
</feature>
<dbReference type="InterPro" id="IPR030972">
    <property type="entry name" value="UrcA_uranyl"/>
</dbReference>
<protein>
    <recommendedName>
        <fullName evidence="4">UrcA family protein</fullName>
    </recommendedName>
</protein>
<dbReference type="NCBIfam" id="TIGR04433">
    <property type="entry name" value="UrcA_uranyl"/>
    <property type="match status" value="1"/>
</dbReference>